<evidence type="ECO:0000256" key="1">
    <source>
        <dbReference type="ARBA" id="ARBA00004651"/>
    </source>
</evidence>
<dbReference type="Proteomes" id="UP000765160">
    <property type="component" value="Unassembled WGS sequence"/>
</dbReference>
<comment type="caution">
    <text evidence="8">The sequence shown here is derived from an EMBL/GenBank/DDBJ whole genome shotgun (WGS) entry which is preliminary data.</text>
</comment>
<dbReference type="EMBL" id="JAAVTX010000006">
    <property type="protein sequence ID" value="NKE47498.1"/>
    <property type="molecule type" value="Genomic_DNA"/>
</dbReference>
<evidence type="ECO:0000313" key="9">
    <source>
        <dbReference type="Proteomes" id="UP000765160"/>
    </source>
</evidence>
<keyword evidence="3" id="KW-1003">Cell membrane</keyword>
<organism evidence="8 9">
    <name type="scientific">Falsiroseomonas frigidaquae</name>
    <dbReference type="NCBI Taxonomy" id="487318"/>
    <lineage>
        <taxon>Bacteria</taxon>
        <taxon>Pseudomonadati</taxon>
        <taxon>Pseudomonadota</taxon>
        <taxon>Alphaproteobacteria</taxon>
        <taxon>Acetobacterales</taxon>
        <taxon>Roseomonadaceae</taxon>
        <taxon>Falsiroseomonas</taxon>
    </lineage>
</organism>
<proteinExistence type="inferred from homology"/>
<sequence length="184" mass="19292">MLRRNATFLVISALTLAAAFAVWWLRGMGAVRHALGATWDLILTVLPSILGGLLLSAALRQLVPPGALARWMGAESGLRGLLVATAAGMVMPGGPVAAFPVVLVLAQAGADRGALIAFVLAWSLNGFQRIVVWELPILGPDFALLRLICGLPLPILAGLIARWLPIRWTPADAPGMRPSGKTGP</sequence>
<evidence type="ECO:0000256" key="7">
    <source>
        <dbReference type="SAM" id="Phobius"/>
    </source>
</evidence>
<comment type="subcellular location">
    <subcellularLocation>
        <location evidence="1">Cell membrane</location>
        <topology evidence="1">Multi-pass membrane protein</topology>
    </subcellularLocation>
</comment>
<feature type="transmembrane region" description="Helical" evidence="7">
    <location>
        <begin position="6"/>
        <end position="25"/>
    </location>
</feature>
<accession>A0ABX1F595</accession>
<evidence type="ECO:0000313" key="8">
    <source>
        <dbReference type="EMBL" id="NKE47498.1"/>
    </source>
</evidence>
<evidence type="ECO:0008006" key="10">
    <source>
        <dbReference type="Google" id="ProtNLM"/>
    </source>
</evidence>
<protein>
    <recommendedName>
        <fullName evidence="10">Permease</fullName>
    </recommendedName>
</protein>
<keyword evidence="4 7" id="KW-0812">Transmembrane</keyword>
<gene>
    <name evidence="8" type="ORF">HB662_22155</name>
</gene>
<keyword evidence="5 7" id="KW-1133">Transmembrane helix</keyword>
<evidence type="ECO:0000256" key="4">
    <source>
        <dbReference type="ARBA" id="ARBA00022692"/>
    </source>
</evidence>
<dbReference type="RefSeq" id="WP_168052865.1">
    <property type="nucleotide sequence ID" value="NZ_JAATJR010000006.1"/>
</dbReference>
<feature type="transmembrane region" description="Helical" evidence="7">
    <location>
        <begin position="37"/>
        <end position="59"/>
    </location>
</feature>
<evidence type="ECO:0000256" key="3">
    <source>
        <dbReference type="ARBA" id="ARBA00022475"/>
    </source>
</evidence>
<feature type="transmembrane region" description="Helical" evidence="7">
    <location>
        <begin position="79"/>
        <end position="106"/>
    </location>
</feature>
<evidence type="ECO:0000256" key="6">
    <source>
        <dbReference type="ARBA" id="ARBA00023136"/>
    </source>
</evidence>
<comment type="similarity">
    <text evidence="2">Belongs to the UPF0718 family.</text>
</comment>
<keyword evidence="6 7" id="KW-0472">Membrane</keyword>
<feature type="transmembrane region" description="Helical" evidence="7">
    <location>
        <begin position="143"/>
        <end position="164"/>
    </location>
</feature>
<keyword evidence="9" id="KW-1185">Reference proteome</keyword>
<reference evidence="8 9" key="1">
    <citation type="submission" date="2020-03" db="EMBL/GenBank/DDBJ databases">
        <title>Roseomonas selenitidurans sp. nov. isolated from soil.</title>
        <authorList>
            <person name="Liu H."/>
        </authorList>
    </citation>
    <scope>NUCLEOTIDE SEQUENCE [LARGE SCALE GENOMIC DNA]</scope>
    <source>
        <strain evidence="8 9">JCM 15073</strain>
    </source>
</reference>
<evidence type="ECO:0000256" key="5">
    <source>
        <dbReference type="ARBA" id="ARBA00022989"/>
    </source>
</evidence>
<name>A0ABX1F595_9PROT</name>
<dbReference type="Pfam" id="PF03773">
    <property type="entry name" value="ArsP_1"/>
    <property type="match status" value="1"/>
</dbReference>
<evidence type="ECO:0000256" key="2">
    <source>
        <dbReference type="ARBA" id="ARBA00006386"/>
    </source>
</evidence>
<dbReference type="InterPro" id="IPR005524">
    <property type="entry name" value="DUF318"/>
</dbReference>